<reference evidence="1 2" key="1">
    <citation type="submission" date="2019-10" db="EMBL/GenBank/DDBJ databases">
        <title>Description of Paenibacillus choica sp. nov.</title>
        <authorList>
            <person name="Carlier A."/>
            <person name="Qi S."/>
        </authorList>
    </citation>
    <scope>NUCLEOTIDE SEQUENCE [LARGE SCALE GENOMIC DNA]</scope>
    <source>
        <strain evidence="1 2">LMG 31460</strain>
    </source>
</reference>
<comment type="caution">
    <text evidence="1">The sequence shown here is derived from an EMBL/GenBank/DDBJ whole genome shotgun (WGS) entry which is preliminary data.</text>
</comment>
<protein>
    <submittedName>
        <fullName evidence="1">Uncharacterized protein</fullName>
    </submittedName>
</protein>
<gene>
    <name evidence="1" type="ORF">GC102_31125</name>
</gene>
<keyword evidence="2" id="KW-1185">Reference proteome</keyword>
<name>A0ABX1Z9Y3_9BACL</name>
<dbReference type="EMBL" id="WHOC01000161">
    <property type="protein sequence ID" value="NOU90165.1"/>
    <property type="molecule type" value="Genomic_DNA"/>
</dbReference>
<accession>A0ABX1Z9Y3</accession>
<dbReference type="Proteomes" id="UP000658690">
    <property type="component" value="Unassembled WGS sequence"/>
</dbReference>
<proteinExistence type="predicted"/>
<sequence length="89" mass="10343">MNELSFEERFGLFVRCFQRLQTKRQRPAQVRCSLTSHKSCLTLGSEEFHTHHTTYDHRQIDSSFQTFNESILTFPPRQKISIPVLAGSG</sequence>
<evidence type="ECO:0000313" key="1">
    <source>
        <dbReference type="EMBL" id="NOU90165.1"/>
    </source>
</evidence>
<organism evidence="1 2">
    <name type="scientific">Paenibacillus germinis</name>
    <dbReference type="NCBI Taxonomy" id="2654979"/>
    <lineage>
        <taxon>Bacteria</taxon>
        <taxon>Bacillati</taxon>
        <taxon>Bacillota</taxon>
        <taxon>Bacilli</taxon>
        <taxon>Bacillales</taxon>
        <taxon>Paenibacillaceae</taxon>
        <taxon>Paenibacillus</taxon>
    </lineage>
</organism>
<evidence type="ECO:0000313" key="2">
    <source>
        <dbReference type="Proteomes" id="UP000658690"/>
    </source>
</evidence>